<keyword evidence="1" id="KW-0812">Transmembrane</keyword>
<keyword evidence="1" id="KW-1133">Transmembrane helix</keyword>
<evidence type="ECO:0000313" key="3">
    <source>
        <dbReference type="Proteomes" id="UP000181899"/>
    </source>
</evidence>
<sequence>MELVFANVTHVERFAIIIIFMIIYLKISNNLIKNTNLNTKFVNVMKYLLFASFLA</sequence>
<evidence type="ECO:0000256" key="1">
    <source>
        <dbReference type="SAM" id="Phobius"/>
    </source>
</evidence>
<dbReference type="EMBL" id="FOVK01000001">
    <property type="protein sequence ID" value="SFN39128.1"/>
    <property type="molecule type" value="Genomic_DNA"/>
</dbReference>
<keyword evidence="1" id="KW-0472">Membrane</keyword>
<keyword evidence="3" id="KW-1185">Reference proteome</keyword>
<name>A0A1I4YM56_9CLOT</name>
<protein>
    <submittedName>
        <fullName evidence="2">Uncharacterized protein</fullName>
    </submittedName>
</protein>
<feature type="transmembrane region" description="Helical" evidence="1">
    <location>
        <begin position="14"/>
        <end position="32"/>
    </location>
</feature>
<reference evidence="2 3" key="1">
    <citation type="submission" date="2016-10" db="EMBL/GenBank/DDBJ databases">
        <authorList>
            <person name="de Groot N.N."/>
        </authorList>
    </citation>
    <scope>NUCLEOTIDE SEQUENCE [LARGE SCALE GENOMIC DNA]</scope>
    <source>
        <strain evidence="2 3">ML2</strain>
    </source>
</reference>
<evidence type="ECO:0000313" key="2">
    <source>
        <dbReference type="EMBL" id="SFN39128.1"/>
    </source>
</evidence>
<dbReference type="AlphaFoldDB" id="A0A1I4YM56"/>
<organism evidence="2 3">
    <name type="scientific">Proteiniclasticum ruminis</name>
    <dbReference type="NCBI Taxonomy" id="398199"/>
    <lineage>
        <taxon>Bacteria</taxon>
        <taxon>Bacillati</taxon>
        <taxon>Bacillota</taxon>
        <taxon>Clostridia</taxon>
        <taxon>Eubacteriales</taxon>
        <taxon>Clostridiaceae</taxon>
        <taxon>Proteiniclasticum</taxon>
    </lineage>
</organism>
<dbReference type="Proteomes" id="UP000181899">
    <property type="component" value="Unassembled WGS sequence"/>
</dbReference>
<accession>A0A1I4YM56</accession>
<proteinExistence type="predicted"/>
<gene>
    <name evidence="2" type="ORF">SAMN04488695_101676</name>
</gene>